<feature type="domain" description="SnoaL-like" evidence="1">
    <location>
        <begin position="9"/>
        <end position="109"/>
    </location>
</feature>
<dbReference type="InterPro" id="IPR037401">
    <property type="entry name" value="SnoaL-like"/>
</dbReference>
<protein>
    <submittedName>
        <fullName evidence="2">Ketosteroid isomerase</fullName>
    </submittedName>
</protein>
<keyword evidence="2" id="KW-0413">Isomerase</keyword>
<reference evidence="2 3" key="1">
    <citation type="submission" date="2018-03" db="EMBL/GenBank/DDBJ databases">
        <authorList>
            <person name="Keele B.F."/>
        </authorList>
    </citation>
    <scope>NUCLEOTIDE SEQUENCE [LARGE SCALE GENOMIC DNA]</scope>
    <source>
        <strain evidence="2 3">YL28-9</strain>
    </source>
</reference>
<organism evidence="2 3">
    <name type="scientific">Pedobacter yulinensis</name>
    <dbReference type="NCBI Taxonomy" id="2126353"/>
    <lineage>
        <taxon>Bacteria</taxon>
        <taxon>Pseudomonadati</taxon>
        <taxon>Bacteroidota</taxon>
        <taxon>Sphingobacteriia</taxon>
        <taxon>Sphingobacteriales</taxon>
        <taxon>Sphingobacteriaceae</taxon>
        <taxon>Pedobacter</taxon>
    </lineage>
</organism>
<dbReference type="InterPro" id="IPR032710">
    <property type="entry name" value="NTF2-like_dom_sf"/>
</dbReference>
<dbReference type="SUPFAM" id="SSF54427">
    <property type="entry name" value="NTF2-like"/>
    <property type="match status" value="1"/>
</dbReference>
<dbReference type="EMBL" id="PYLS01000001">
    <property type="protein sequence ID" value="PST84851.1"/>
    <property type="molecule type" value="Genomic_DNA"/>
</dbReference>
<dbReference type="Pfam" id="PF12680">
    <property type="entry name" value="SnoaL_2"/>
    <property type="match status" value="1"/>
</dbReference>
<gene>
    <name evidence="2" type="ORF">C7T94_01630</name>
</gene>
<dbReference type="RefSeq" id="WP_107213023.1">
    <property type="nucleotide sequence ID" value="NZ_KZ686268.1"/>
</dbReference>
<evidence type="ECO:0000313" key="2">
    <source>
        <dbReference type="EMBL" id="PST84851.1"/>
    </source>
</evidence>
<evidence type="ECO:0000259" key="1">
    <source>
        <dbReference type="Pfam" id="PF12680"/>
    </source>
</evidence>
<dbReference type="Proteomes" id="UP000240912">
    <property type="component" value="Unassembled WGS sequence"/>
</dbReference>
<name>A0A2T3HR28_9SPHI</name>
<dbReference type="OrthoDB" id="391735at2"/>
<accession>A0A2T3HR28</accession>
<comment type="caution">
    <text evidence="2">The sequence shown here is derived from an EMBL/GenBank/DDBJ whole genome shotgun (WGS) entry which is preliminary data.</text>
</comment>
<proteinExistence type="predicted"/>
<dbReference type="AlphaFoldDB" id="A0A2T3HR28"/>
<dbReference type="Gene3D" id="3.10.450.50">
    <property type="match status" value="1"/>
</dbReference>
<sequence length="160" mass="18749">MNREEELIHNFYTAFQRGDYRTMQRCYADEAVFNDAVFTNLQAAEVRAMWQMLLESSSDLQMRFSGIEASENEGSATWIANYTFSKTGRKVENRIQAHFKFSNGKISEHTDHFSFSRWARQSLGPIGWILGKTSFLRNKVRREARRKLDAYLRKKSTNES</sequence>
<keyword evidence="3" id="KW-1185">Reference proteome</keyword>
<evidence type="ECO:0000313" key="3">
    <source>
        <dbReference type="Proteomes" id="UP000240912"/>
    </source>
</evidence>
<dbReference type="GO" id="GO:0016853">
    <property type="term" value="F:isomerase activity"/>
    <property type="evidence" value="ECO:0007669"/>
    <property type="project" value="UniProtKB-KW"/>
</dbReference>